<dbReference type="Proteomes" id="UP000322783">
    <property type="component" value="Unassembled WGS sequence"/>
</dbReference>
<dbReference type="InterPro" id="IPR007621">
    <property type="entry name" value="TPM_dom"/>
</dbReference>
<protein>
    <submittedName>
        <fullName evidence="4">TPM domain-containing protein</fullName>
    </submittedName>
</protein>
<dbReference type="PANTHER" id="PTHR30373:SF2">
    <property type="entry name" value="UPF0603 PROTEIN YGCG"/>
    <property type="match status" value="1"/>
</dbReference>
<dbReference type="Gene3D" id="3.10.310.50">
    <property type="match status" value="1"/>
</dbReference>
<evidence type="ECO:0000256" key="2">
    <source>
        <dbReference type="SAM" id="SignalP"/>
    </source>
</evidence>
<comment type="caution">
    <text evidence="4">The sequence shown here is derived from an EMBL/GenBank/DDBJ whole genome shotgun (WGS) entry which is preliminary data.</text>
</comment>
<keyword evidence="1" id="KW-0472">Membrane</keyword>
<dbReference type="RefSeq" id="WP_149189482.1">
    <property type="nucleotide sequence ID" value="NZ_VTOZ01000022.1"/>
</dbReference>
<feature type="transmembrane region" description="Helical" evidence="1">
    <location>
        <begin position="181"/>
        <end position="202"/>
    </location>
</feature>
<dbReference type="AlphaFoldDB" id="A0A5D6WIE8"/>
<feature type="domain" description="TPM" evidence="3">
    <location>
        <begin position="40"/>
        <end position="158"/>
    </location>
</feature>
<keyword evidence="1" id="KW-1133">Transmembrane helix</keyword>
<dbReference type="Pfam" id="PF04536">
    <property type="entry name" value="TPM_phosphatase"/>
    <property type="match status" value="1"/>
</dbReference>
<keyword evidence="1" id="KW-0812">Transmembrane</keyword>
<dbReference type="PANTHER" id="PTHR30373">
    <property type="entry name" value="UPF0603 PROTEIN YGCG"/>
    <property type="match status" value="1"/>
</dbReference>
<evidence type="ECO:0000313" key="5">
    <source>
        <dbReference type="Proteomes" id="UP000322783"/>
    </source>
</evidence>
<feature type="signal peptide" evidence="2">
    <location>
        <begin position="1"/>
        <end position="23"/>
    </location>
</feature>
<gene>
    <name evidence="4" type="ORF">FZ041_10270</name>
</gene>
<sequence>MKKRIVALLSVLILAVMMTTAFAAGSLTVPQHENGPVPSVVDEAGLLTDAQRQELMSQIDQVERDHGVRIAVVTLKSLHGKQPGATADSILDRDYADGTHGSMVLLLAMDSRDWYVSTDNTMRKRITDEGGFKHLSEAFLPPLKEKKYAKAFQMYAATADEMLGYYEEQGEPYDPASDFNLLALIIAVVLAGLVAIGVWQILVRQLNNVMHAVAADTYLQQDSVALTEQSDTYLYTSVTRTRKAKSSSRSSGGSHGGGGGKF</sequence>
<reference evidence="4 5" key="1">
    <citation type="submission" date="2019-08" db="EMBL/GenBank/DDBJ databases">
        <title>Selenomonas sp. mPRGC5 and Selenomonas sp. mPRGC8 isolated from ruminal fluid of dairy goat (Capra hircus).</title>
        <authorList>
            <person name="Poothong S."/>
            <person name="Nuengjamnong C."/>
            <person name="Tanasupawat S."/>
        </authorList>
    </citation>
    <scope>NUCLEOTIDE SEQUENCE [LARGE SCALE GENOMIC DNA]</scope>
    <source>
        <strain evidence="5">mPRGC8</strain>
    </source>
</reference>
<keyword evidence="2" id="KW-0732">Signal</keyword>
<organism evidence="4 5">
    <name type="scientific">Selenomonas caprae</name>
    <dbReference type="NCBI Taxonomy" id="2606905"/>
    <lineage>
        <taxon>Bacteria</taxon>
        <taxon>Bacillati</taxon>
        <taxon>Bacillota</taxon>
        <taxon>Negativicutes</taxon>
        <taxon>Selenomonadales</taxon>
        <taxon>Selenomonadaceae</taxon>
        <taxon>Selenomonas</taxon>
    </lineage>
</organism>
<name>A0A5D6WIE8_9FIRM</name>
<evidence type="ECO:0000259" key="3">
    <source>
        <dbReference type="Pfam" id="PF04536"/>
    </source>
</evidence>
<proteinExistence type="predicted"/>
<accession>A0A5D6WIE8</accession>
<keyword evidence="5" id="KW-1185">Reference proteome</keyword>
<dbReference type="EMBL" id="VTOZ01000022">
    <property type="protein sequence ID" value="TYZ27753.1"/>
    <property type="molecule type" value="Genomic_DNA"/>
</dbReference>
<evidence type="ECO:0000313" key="4">
    <source>
        <dbReference type="EMBL" id="TYZ27753.1"/>
    </source>
</evidence>
<feature type="chain" id="PRO_5023041186" evidence="2">
    <location>
        <begin position="24"/>
        <end position="262"/>
    </location>
</feature>
<evidence type="ECO:0000256" key="1">
    <source>
        <dbReference type="SAM" id="Phobius"/>
    </source>
</evidence>